<dbReference type="InterPro" id="IPR035906">
    <property type="entry name" value="MetI-like_sf"/>
</dbReference>
<feature type="transmembrane region" description="Helical" evidence="7">
    <location>
        <begin position="41"/>
        <end position="62"/>
    </location>
</feature>
<evidence type="ECO:0000313" key="11">
    <source>
        <dbReference type="Proteomes" id="UP001596150"/>
    </source>
</evidence>
<dbReference type="InterPro" id="IPR000515">
    <property type="entry name" value="MetI-like"/>
</dbReference>
<keyword evidence="5 7" id="KW-1133">Transmembrane helix</keyword>
<keyword evidence="6 7" id="KW-0472">Membrane</keyword>
<feature type="transmembrane region" description="Helical" evidence="7">
    <location>
        <begin position="166"/>
        <end position="191"/>
    </location>
</feature>
<dbReference type="PANTHER" id="PTHR43163:SF6">
    <property type="entry name" value="DIPEPTIDE TRANSPORT SYSTEM PERMEASE PROTEIN DPPB-RELATED"/>
    <property type="match status" value="1"/>
</dbReference>
<dbReference type="Pfam" id="PF19300">
    <property type="entry name" value="BPD_transp_1_N"/>
    <property type="match status" value="1"/>
</dbReference>
<evidence type="ECO:0000256" key="4">
    <source>
        <dbReference type="ARBA" id="ARBA00022692"/>
    </source>
</evidence>
<comment type="similarity">
    <text evidence="7">Belongs to the binding-protein-dependent transport system permease family.</text>
</comment>
<name>A0ABW0PVT8_9HYPH</name>
<evidence type="ECO:0000256" key="7">
    <source>
        <dbReference type="RuleBase" id="RU363032"/>
    </source>
</evidence>
<reference evidence="11" key="1">
    <citation type="journal article" date="2019" name="Int. J. Syst. Evol. Microbiol.">
        <title>The Global Catalogue of Microorganisms (GCM) 10K type strain sequencing project: providing services to taxonomists for standard genome sequencing and annotation.</title>
        <authorList>
            <consortium name="The Broad Institute Genomics Platform"/>
            <consortium name="The Broad Institute Genome Sequencing Center for Infectious Disease"/>
            <person name="Wu L."/>
            <person name="Ma J."/>
        </authorList>
    </citation>
    <scope>NUCLEOTIDE SEQUENCE [LARGE SCALE GENOMIC DNA]</scope>
    <source>
        <strain evidence="11">KACC 12633</strain>
    </source>
</reference>
<proteinExistence type="inferred from homology"/>
<evidence type="ECO:0000256" key="8">
    <source>
        <dbReference type="SAM" id="MobiDB-lite"/>
    </source>
</evidence>
<accession>A0ABW0PVT8</accession>
<evidence type="ECO:0000256" key="3">
    <source>
        <dbReference type="ARBA" id="ARBA00022475"/>
    </source>
</evidence>
<evidence type="ECO:0000256" key="6">
    <source>
        <dbReference type="ARBA" id="ARBA00023136"/>
    </source>
</evidence>
<evidence type="ECO:0000256" key="5">
    <source>
        <dbReference type="ARBA" id="ARBA00022989"/>
    </source>
</evidence>
<sequence length="367" mass="39308">MSTTNTEAGDAPSPASTELMAPAVGAPRRRRAFWGLVAKRLAFIPLALFAVITISFLLVSIMPGDPALAILGSTANEQEVATVRSQLGLDRPLAERYVTYVGGVLQGDFGRSFFTGQPIRDEIVKYLPASIELVVMAILLAALVGISIGTLAGYCRGRAPDKAVRVVIAGLEAIPGFLAGLLLIFAFFYLWRLVPSPTGRLGIVNIYPPTVTHFLLIDLILAGDWNGLRSTLHRSMLPVLTLALAAIPLFAKITRTTVGGAMGSKQIQYARACGLSEWRVVQYALLQARTPILTYTAMLFGAMVGGSAIIETIFSWQGLGQWGLKAIVALDIPAIQGFVIVTGFCTMLVYLVLDLVVAALDPRIQHG</sequence>
<keyword evidence="3" id="KW-1003">Cell membrane</keyword>
<feature type="transmembrane region" description="Helical" evidence="7">
    <location>
        <begin position="133"/>
        <end position="154"/>
    </location>
</feature>
<dbReference type="Pfam" id="PF00528">
    <property type="entry name" value="BPD_transp_1"/>
    <property type="match status" value="1"/>
</dbReference>
<dbReference type="PROSITE" id="PS50928">
    <property type="entry name" value="ABC_TM1"/>
    <property type="match status" value="1"/>
</dbReference>
<keyword evidence="11" id="KW-1185">Reference proteome</keyword>
<feature type="transmembrane region" description="Helical" evidence="7">
    <location>
        <begin position="235"/>
        <end position="253"/>
    </location>
</feature>
<dbReference type="InterPro" id="IPR045621">
    <property type="entry name" value="BPD_transp_1_N"/>
</dbReference>
<organism evidence="10 11">
    <name type="scientific">Kaistia terrae</name>
    <dbReference type="NCBI Taxonomy" id="537017"/>
    <lineage>
        <taxon>Bacteria</taxon>
        <taxon>Pseudomonadati</taxon>
        <taxon>Pseudomonadota</taxon>
        <taxon>Alphaproteobacteria</taxon>
        <taxon>Hyphomicrobiales</taxon>
        <taxon>Kaistiaceae</taxon>
        <taxon>Kaistia</taxon>
    </lineage>
</organism>
<evidence type="ECO:0000256" key="1">
    <source>
        <dbReference type="ARBA" id="ARBA00004651"/>
    </source>
</evidence>
<dbReference type="CDD" id="cd06261">
    <property type="entry name" value="TM_PBP2"/>
    <property type="match status" value="1"/>
</dbReference>
<dbReference type="RefSeq" id="WP_266342513.1">
    <property type="nucleotide sequence ID" value="NZ_JAPKNH010000002.1"/>
</dbReference>
<feature type="region of interest" description="Disordered" evidence="8">
    <location>
        <begin position="1"/>
        <end position="21"/>
    </location>
</feature>
<feature type="domain" description="ABC transmembrane type-1" evidence="9">
    <location>
        <begin position="127"/>
        <end position="357"/>
    </location>
</feature>
<comment type="caution">
    <text evidence="10">The sequence shown here is derived from an EMBL/GenBank/DDBJ whole genome shotgun (WGS) entry which is preliminary data.</text>
</comment>
<dbReference type="EMBL" id="JBHSML010000002">
    <property type="protein sequence ID" value="MFC5514479.1"/>
    <property type="molecule type" value="Genomic_DNA"/>
</dbReference>
<evidence type="ECO:0000259" key="9">
    <source>
        <dbReference type="PROSITE" id="PS50928"/>
    </source>
</evidence>
<dbReference type="SUPFAM" id="SSF161098">
    <property type="entry name" value="MetI-like"/>
    <property type="match status" value="1"/>
</dbReference>
<evidence type="ECO:0000256" key="2">
    <source>
        <dbReference type="ARBA" id="ARBA00022448"/>
    </source>
</evidence>
<evidence type="ECO:0000313" key="10">
    <source>
        <dbReference type="EMBL" id="MFC5514479.1"/>
    </source>
</evidence>
<feature type="transmembrane region" description="Helical" evidence="7">
    <location>
        <begin position="326"/>
        <end position="353"/>
    </location>
</feature>
<comment type="subcellular location">
    <subcellularLocation>
        <location evidence="1 7">Cell membrane</location>
        <topology evidence="1 7">Multi-pass membrane protein</topology>
    </subcellularLocation>
</comment>
<keyword evidence="4 7" id="KW-0812">Transmembrane</keyword>
<dbReference type="PANTHER" id="PTHR43163">
    <property type="entry name" value="DIPEPTIDE TRANSPORT SYSTEM PERMEASE PROTEIN DPPB-RELATED"/>
    <property type="match status" value="1"/>
</dbReference>
<dbReference type="Proteomes" id="UP001596150">
    <property type="component" value="Unassembled WGS sequence"/>
</dbReference>
<feature type="transmembrane region" description="Helical" evidence="7">
    <location>
        <begin position="292"/>
        <end position="314"/>
    </location>
</feature>
<protein>
    <submittedName>
        <fullName evidence="10">ABC transporter permease</fullName>
    </submittedName>
</protein>
<gene>
    <name evidence="10" type="ORF">ACFPP9_01760</name>
</gene>
<dbReference type="Gene3D" id="1.10.3720.10">
    <property type="entry name" value="MetI-like"/>
    <property type="match status" value="1"/>
</dbReference>
<keyword evidence="2 7" id="KW-0813">Transport</keyword>